<evidence type="ECO:0000313" key="3">
    <source>
        <dbReference type="Proteomes" id="UP000078240"/>
    </source>
</evidence>
<dbReference type="EMBL" id="LSBH01000009">
    <property type="protein sequence ID" value="OAQ74722.1"/>
    <property type="molecule type" value="Genomic_DNA"/>
</dbReference>
<name>A0A179GA77_PURLI</name>
<gene>
    <name evidence="2" type="ORF">VFPBJ_10017</name>
</gene>
<organism evidence="2 3">
    <name type="scientific">Purpureocillium lilacinum</name>
    <name type="common">Paecilomyces lilacinus</name>
    <dbReference type="NCBI Taxonomy" id="33203"/>
    <lineage>
        <taxon>Eukaryota</taxon>
        <taxon>Fungi</taxon>
        <taxon>Dikarya</taxon>
        <taxon>Ascomycota</taxon>
        <taxon>Pezizomycotina</taxon>
        <taxon>Sordariomycetes</taxon>
        <taxon>Hypocreomycetidae</taxon>
        <taxon>Hypocreales</taxon>
        <taxon>Ophiocordycipitaceae</taxon>
        <taxon>Purpureocillium</taxon>
    </lineage>
</organism>
<protein>
    <submittedName>
        <fullName evidence="2">Uncharacterized protein</fullName>
    </submittedName>
</protein>
<evidence type="ECO:0000256" key="1">
    <source>
        <dbReference type="SAM" id="MobiDB-lite"/>
    </source>
</evidence>
<dbReference type="AlphaFoldDB" id="A0A179GA77"/>
<sequence length="98" mass="10649">MTFGVRDRLEGEIQGEVDAQLQAGCCLCEWPRGPAAETGDASRRPSEGCVETCLPPSMRQGITACRHSGVRERDSSTSRGHSRSSSQTHDEVDEEIVT</sequence>
<evidence type="ECO:0000313" key="2">
    <source>
        <dbReference type="EMBL" id="OAQ74722.1"/>
    </source>
</evidence>
<proteinExistence type="predicted"/>
<reference evidence="2 3" key="1">
    <citation type="submission" date="2016-01" db="EMBL/GenBank/DDBJ databases">
        <title>Biosynthesis of antibiotic leucinostatins and their inhibition on Phytophthora in bio-control Purpureocillium lilacinum.</title>
        <authorList>
            <person name="Wang G."/>
            <person name="Liu Z."/>
            <person name="Lin R."/>
            <person name="Li E."/>
            <person name="Mao Z."/>
            <person name="Ling J."/>
            <person name="Yin W."/>
            <person name="Xie B."/>
        </authorList>
    </citation>
    <scope>NUCLEOTIDE SEQUENCE [LARGE SCALE GENOMIC DNA]</scope>
    <source>
        <strain evidence="2">PLBJ-1</strain>
    </source>
</reference>
<dbReference type="Proteomes" id="UP000078240">
    <property type="component" value="Unassembled WGS sequence"/>
</dbReference>
<feature type="compositionally biased region" description="Low complexity" evidence="1">
    <location>
        <begin position="77"/>
        <end position="86"/>
    </location>
</feature>
<accession>A0A179GA77</accession>
<comment type="caution">
    <text evidence="2">The sequence shown here is derived from an EMBL/GenBank/DDBJ whole genome shotgun (WGS) entry which is preliminary data.</text>
</comment>
<feature type="region of interest" description="Disordered" evidence="1">
    <location>
        <begin position="63"/>
        <end position="98"/>
    </location>
</feature>